<keyword evidence="3" id="KW-1185">Reference proteome</keyword>
<name>A0ABW4GII2_9ACTN</name>
<accession>A0ABW4GII2</accession>
<gene>
    <name evidence="2" type="ORF">ACFSJ0_34280</name>
</gene>
<sequence length="48" mass="5068">MGRHEKPDSPKDEAFDPKSAAGRAPESNKDQNKTSTGSHSADSKGGKK</sequence>
<evidence type="ECO:0000313" key="2">
    <source>
        <dbReference type="EMBL" id="MFD1542161.1"/>
    </source>
</evidence>
<protein>
    <submittedName>
        <fullName evidence="2">Uncharacterized protein</fullName>
    </submittedName>
</protein>
<proteinExistence type="predicted"/>
<dbReference type="RefSeq" id="WP_219537422.1">
    <property type="nucleotide sequence ID" value="NZ_JAHKRM010000037.1"/>
</dbReference>
<feature type="region of interest" description="Disordered" evidence="1">
    <location>
        <begin position="1"/>
        <end position="48"/>
    </location>
</feature>
<reference evidence="3" key="1">
    <citation type="journal article" date="2019" name="Int. J. Syst. Evol. Microbiol.">
        <title>The Global Catalogue of Microorganisms (GCM) 10K type strain sequencing project: providing services to taxonomists for standard genome sequencing and annotation.</title>
        <authorList>
            <consortium name="The Broad Institute Genomics Platform"/>
            <consortium name="The Broad Institute Genome Sequencing Center for Infectious Disease"/>
            <person name="Wu L."/>
            <person name="Ma J."/>
        </authorList>
    </citation>
    <scope>NUCLEOTIDE SEQUENCE [LARGE SCALE GENOMIC DNA]</scope>
    <source>
        <strain evidence="3">CGMCC 1.15399</strain>
    </source>
</reference>
<comment type="caution">
    <text evidence="2">The sequence shown here is derived from an EMBL/GenBank/DDBJ whole genome shotgun (WGS) entry which is preliminary data.</text>
</comment>
<dbReference type="EMBL" id="JBHUCM010000031">
    <property type="protein sequence ID" value="MFD1542161.1"/>
    <property type="molecule type" value="Genomic_DNA"/>
</dbReference>
<evidence type="ECO:0000256" key="1">
    <source>
        <dbReference type="SAM" id="MobiDB-lite"/>
    </source>
</evidence>
<evidence type="ECO:0000313" key="3">
    <source>
        <dbReference type="Proteomes" id="UP001597097"/>
    </source>
</evidence>
<dbReference type="Proteomes" id="UP001597097">
    <property type="component" value="Unassembled WGS sequence"/>
</dbReference>
<feature type="compositionally biased region" description="Basic and acidic residues" evidence="1">
    <location>
        <begin position="1"/>
        <end position="16"/>
    </location>
</feature>
<organism evidence="2 3">
    <name type="scientific">Nonomuraea guangzhouensis</name>
    <dbReference type="NCBI Taxonomy" id="1291555"/>
    <lineage>
        <taxon>Bacteria</taxon>
        <taxon>Bacillati</taxon>
        <taxon>Actinomycetota</taxon>
        <taxon>Actinomycetes</taxon>
        <taxon>Streptosporangiales</taxon>
        <taxon>Streptosporangiaceae</taxon>
        <taxon>Nonomuraea</taxon>
    </lineage>
</organism>